<feature type="region of interest" description="Disordered" evidence="1">
    <location>
        <begin position="141"/>
        <end position="186"/>
    </location>
</feature>
<feature type="domain" description="Myb-like" evidence="2">
    <location>
        <begin position="69"/>
        <end position="110"/>
    </location>
</feature>
<reference evidence="4" key="1">
    <citation type="journal article" date="2017" name="Genome Biol.">
        <title>Comparative genomics reveals high biological diversity and specific adaptations in the industrially and medically important fungal genus Aspergillus.</title>
        <authorList>
            <person name="de Vries R.P."/>
            <person name="Riley R."/>
            <person name="Wiebenga A."/>
            <person name="Aguilar-Osorio G."/>
            <person name="Amillis S."/>
            <person name="Uchima C.A."/>
            <person name="Anderluh G."/>
            <person name="Asadollahi M."/>
            <person name="Askin M."/>
            <person name="Barry K."/>
            <person name="Battaglia E."/>
            <person name="Bayram O."/>
            <person name="Benocci T."/>
            <person name="Braus-Stromeyer S.A."/>
            <person name="Caldana C."/>
            <person name="Canovas D."/>
            <person name="Cerqueira G.C."/>
            <person name="Chen F."/>
            <person name="Chen W."/>
            <person name="Choi C."/>
            <person name="Clum A."/>
            <person name="Dos Santos R.A."/>
            <person name="Damasio A.R."/>
            <person name="Diallinas G."/>
            <person name="Emri T."/>
            <person name="Fekete E."/>
            <person name="Flipphi M."/>
            <person name="Freyberg S."/>
            <person name="Gallo A."/>
            <person name="Gournas C."/>
            <person name="Habgood R."/>
            <person name="Hainaut M."/>
            <person name="Harispe M.L."/>
            <person name="Henrissat B."/>
            <person name="Hilden K.S."/>
            <person name="Hope R."/>
            <person name="Hossain A."/>
            <person name="Karabika E."/>
            <person name="Karaffa L."/>
            <person name="Karanyi Z."/>
            <person name="Krasevec N."/>
            <person name="Kuo A."/>
            <person name="Kusch H."/>
            <person name="LaButti K."/>
            <person name="Lagendijk E.L."/>
            <person name="Lapidus A."/>
            <person name="Levasseur A."/>
            <person name="Lindquist E."/>
            <person name="Lipzen A."/>
            <person name="Logrieco A.F."/>
            <person name="MacCabe A."/>
            <person name="Maekelae M.R."/>
            <person name="Malavazi I."/>
            <person name="Melin P."/>
            <person name="Meyer V."/>
            <person name="Mielnichuk N."/>
            <person name="Miskei M."/>
            <person name="Molnar A.P."/>
            <person name="Mule G."/>
            <person name="Ngan C.Y."/>
            <person name="Orejas M."/>
            <person name="Orosz E."/>
            <person name="Ouedraogo J.P."/>
            <person name="Overkamp K.M."/>
            <person name="Park H.-S."/>
            <person name="Perrone G."/>
            <person name="Piumi F."/>
            <person name="Punt P.J."/>
            <person name="Ram A.F."/>
            <person name="Ramon A."/>
            <person name="Rauscher S."/>
            <person name="Record E."/>
            <person name="Riano-Pachon D.M."/>
            <person name="Robert V."/>
            <person name="Roehrig J."/>
            <person name="Ruller R."/>
            <person name="Salamov A."/>
            <person name="Salih N.S."/>
            <person name="Samson R.A."/>
            <person name="Sandor E."/>
            <person name="Sanguinetti M."/>
            <person name="Schuetze T."/>
            <person name="Sepcic K."/>
            <person name="Shelest E."/>
            <person name="Sherlock G."/>
            <person name="Sophianopoulou V."/>
            <person name="Squina F.M."/>
            <person name="Sun H."/>
            <person name="Susca A."/>
            <person name="Todd R.B."/>
            <person name="Tsang A."/>
            <person name="Unkles S.E."/>
            <person name="van de Wiele N."/>
            <person name="van Rossen-Uffink D."/>
            <person name="Oliveira J.V."/>
            <person name="Vesth T.C."/>
            <person name="Visser J."/>
            <person name="Yu J.-H."/>
            <person name="Zhou M."/>
            <person name="Andersen M.R."/>
            <person name="Archer D.B."/>
            <person name="Baker S.E."/>
            <person name="Benoit I."/>
            <person name="Brakhage A.A."/>
            <person name="Braus G.H."/>
            <person name="Fischer R."/>
            <person name="Frisvad J.C."/>
            <person name="Goldman G.H."/>
            <person name="Houbraken J."/>
            <person name="Oakley B."/>
            <person name="Pocsi I."/>
            <person name="Scazzocchio C."/>
            <person name="Seiboth B."/>
            <person name="vanKuyk P.A."/>
            <person name="Wortman J."/>
            <person name="Dyer P.S."/>
            <person name="Grigoriev I.V."/>
        </authorList>
    </citation>
    <scope>NUCLEOTIDE SEQUENCE [LARGE SCALE GENOMIC DNA]</scope>
    <source>
        <strain evidence="4">CBS 516.65</strain>
    </source>
</reference>
<dbReference type="OrthoDB" id="5427780at2759"/>
<dbReference type="RefSeq" id="XP_022400379.1">
    <property type="nucleotide sequence ID" value="XM_022546857.1"/>
</dbReference>
<evidence type="ECO:0000313" key="3">
    <source>
        <dbReference type="EMBL" id="OJJ83681.1"/>
    </source>
</evidence>
<dbReference type="CDD" id="cd00167">
    <property type="entry name" value="SANT"/>
    <property type="match status" value="1"/>
</dbReference>
<feature type="compositionally biased region" description="Acidic residues" evidence="1">
    <location>
        <begin position="165"/>
        <end position="177"/>
    </location>
</feature>
<dbReference type="AlphaFoldDB" id="A0A1L9VIC6"/>
<keyword evidence="4" id="KW-1185">Reference proteome</keyword>
<protein>
    <recommendedName>
        <fullName evidence="2">Myb-like domain-containing protein</fullName>
    </recommendedName>
</protein>
<gene>
    <name evidence="3" type="ORF">ASPGLDRAFT_48247</name>
</gene>
<evidence type="ECO:0000256" key="1">
    <source>
        <dbReference type="SAM" id="MobiDB-lite"/>
    </source>
</evidence>
<dbReference type="SUPFAM" id="SSF46689">
    <property type="entry name" value="Homeodomain-like"/>
    <property type="match status" value="1"/>
</dbReference>
<dbReference type="PROSITE" id="PS50090">
    <property type="entry name" value="MYB_LIKE"/>
    <property type="match status" value="1"/>
</dbReference>
<name>A0A1L9VIC6_ASPGL</name>
<evidence type="ECO:0000313" key="4">
    <source>
        <dbReference type="Proteomes" id="UP000184300"/>
    </source>
</evidence>
<organism evidence="3 4">
    <name type="scientific">Aspergillus glaucus CBS 516.65</name>
    <dbReference type="NCBI Taxonomy" id="1160497"/>
    <lineage>
        <taxon>Eukaryota</taxon>
        <taxon>Fungi</taxon>
        <taxon>Dikarya</taxon>
        <taxon>Ascomycota</taxon>
        <taxon>Pezizomycotina</taxon>
        <taxon>Eurotiomycetes</taxon>
        <taxon>Eurotiomycetidae</taxon>
        <taxon>Eurotiales</taxon>
        <taxon>Aspergillaceae</taxon>
        <taxon>Aspergillus</taxon>
        <taxon>Aspergillus subgen. Aspergillus</taxon>
    </lineage>
</organism>
<dbReference type="InterPro" id="IPR009057">
    <property type="entry name" value="Homeodomain-like_sf"/>
</dbReference>
<evidence type="ECO:0000259" key="2">
    <source>
        <dbReference type="PROSITE" id="PS50090"/>
    </source>
</evidence>
<accession>A0A1L9VIC6</accession>
<dbReference type="GeneID" id="34463118"/>
<dbReference type="EMBL" id="KV878899">
    <property type="protein sequence ID" value="OJJ83681.1"/>
    <property type="molecule type" value="Genomic_DNA"/>
</dbReference>
<sequence length="241" mass="27498">MPVFFVDGKQYRVPFKTLFKGNKTICDQIIADQRASTVLPEVTLEQATATRASNAASTNDQTDQGYRLWTAREDRLLRELVAFRVPWSRISISLGNRPIEEVKKRWDYLRSGRVQSPEVGVDGVFSTDGIAFGNPHLKKFARTTQPEPKPERHVSFADPLVTAGDTDDEEEEEEEENGASHPPTTKKVYYVDEEFSLEDVVMLHNIAAKWERDRWLAISTRFNDITQRKITPEQAKSVVNN</sequence>
<dbReference type="VEuPathDB" id="FungiDB:ASPGLDRAFT_48247"/>
<dbReference type="STRING" id="1160497.A0A1L9VIC6"/>
<proteinExistence type="predicted"/>
<dbReference type="InterPro" id="IPR001005">
    <property type="entry name" value="SANT/Myb"/>
</dbReference>
<dbReference type="Proteomes" id="UP000184300">
    <property type="component" value="Unassembled WGS sequence"/>
</dbReference>
<dbReference type="Gene3D" id="1.10.10.60">
    <property type="entry name" value="Homeodomain-like"/>
    <property type="match status" value="1"/>
</dbReference>